<dbReference type="RefSeq" id="WP_345230499.1">
    <property type="nucleotide sequence ID" value="NZ_BAABIQ010000005.1"/>
</dbReference>
<dbReference type="EMBL" id="BAABIQ010000005">
    <property type="protein sequence ID" value="GAA4783337.1"/>
    <property type="molecule type" value="Genomic_DNA"/>
</dbReference>
<keyword evidence="2" id="KW-1185">Reference proteome</keyword>
<evidence type="ECO:0008006" key="3">
    <source>
        <dbReference type="Google" id="ProtNLM"/>
    </source>
</evidence>
<dbReference type="InterPro" id="IPR008969">
    <property type="entry name" value="CarboxyPept-like_regulatory"/>
</dbReference>
<protein>
    <recommendedName>
        <fullName evidence="3">Carboxypeptidase-like regulatory domain-containing protein</fullName>
    </recommendedName>
</protein>
<dbReference type="Proteomes" id="UP001501411">
    <property type="component" value="Unassembled WGS sequence"/>
</dbReference>
<evidence type="ECO:0000313" key="2">
    <source>
        <dbReference type="Proteomes" id="UP001501411"/>
    </source>
</evidence>
<comment type="caution">
    <text evidence="1">The sequence shown here is derived from an EMBL/GenBank/DDBJ whole genome shotgun (WGS) entry which is preliminary data.</text>
</comment>
<dbReference type="SUPFAM" id="SSF49464">
    <property type="entry name" value="Carboxypeptidase regulatory domain-like"/>
    <property type="match status" value="1"/>
</dbReference>
<organism evidence="1 2">
    <name type="scientific">Olivibacter ginsenosidimutans</name>
    <dbReference type="NCBI Taxonomy" id="1176537"/>
    <lineage>
        <taxon>Bacteria</taxon>
        <taxon>Pseudomonadati</taxon>
        <taxon>Bacteroidota</taxon>
        <taxon>Sphingobacteriia</taxon>
        <taxon>Sphingobacteriales</taxon>
        <taxon>Sphingobacteriaceae</taxon>
        <taxon>Olivibacter</taxon>
    </lineage>
</organism>
<accession>A0ABP9ANB2</accession>
<proteinExistence type="predicted"/>
<gene>
    <name evidence="1" type="ORF">GCM10023231_08730</name>
</gene>
<evidence type="ECO:0000313" key="1">
    <source>
        <dbReference type="EMBL" id="GAA4783337.1"/>
    </source>
</evidence>
<reference evidence="2" key="1">
    <citation type="journal article" date="2019" name="Int. J. Syst. Evol. Microbiol.">
        <title>The Global Catalogue of Microorganisms (GCM) 10K type strain sequencing project: providing services to taxonomists for standard genome sequencing and annotation.</title>
        <authorList>
            <consortium name="The Broad Institute Genomics Platform"/>
            <consortium name="The Broad Institute Genome Sequencing Center for Infectious Disease"/>
            <person name="Wu L."/>
            <person name="Ma J."/>
        </authorList>
    </citation>
    <scope>NUCLEOTIDE SEQUENCE [LARGE SCALE GENOMIC DNA]</scope>
    <source>
        <strain evidence="2">JCM 18200</strain>
    </source>
</reference>
<name>A0ABP9ANB2_9SPHI</name>
<sequence>MKHQKYHNGIYTTFLILFFSVCGLLAQAQQQLHGIVVEKGSPKRVDEATITNRRTLEKAISNSEGGFTIPAKAGDTLIVTKYAYSSEYYRIVDPDNIVVPLNPTIELQEVTVTGKTRKEELNDILEDYKKQGIYSIGKPKALSYLASPLTSLYGAFGRTAKNARRFNAYAQREIQETEVDKKFNKYNVGELTGLKGDDLTNFLSLYRPSYAKSRYWNEYDIQNYIKNAFEKFERDGRPKADTLPKIIIPEQKLNENEK</sequence>